<protein>
    <submittedName>
        <fullName evidence="11">Amino acid ABC transporter permease</fullName>
    </submittedName>
</protein>
<evidence type="ECO:0000256" key="9">
    <source>
        <dbReference type="RuleBase" id="RU363032"/>
    </source>
</evidence>
<dbReference type="Pfam" id="PF00528">
    <property type="entry name" value="BPD_transp_1"/>
    <property type="match status" value="1"/>
</dbReference>
<evidence type="ECO:0000313" key="12">
    <source>
        <dbReference type="Proteomes" id="UP001430804"/>
    </source>
</evidence>
<keyword evidence="7 9" id="KW-1133">Transmembrane helix</keyword>
<proteinExistence type="inferred from homology"/>
<keyword evidence="4" id="KW-1003">Cell membrane</keyword>
<accession>A0ABS6WKI5</accession>
<keyword evidence="8 9" id="KW-0472">Membrane</keyword>
<gene>
    <name evidence="11" type="ORF">KY465_04090</name>
</gene>
<evidence type="ECO:0000259" key="10">
    <source>
        <dbReference type="PROSITE" id="PS50928"/>
    </source>
</evidence>
<dbReference type="PANTHER" id="PTHR30614">
    <property type="entry name" value="MEMBRANE COMPONENT OF AMINO ACID ABC TRANSPORTER"/>
    <property type="match status" value="1"/>
</dbReference>
<reference evidence="11" key="1">
    <citation type="submission" date="2021-07" db="EMBL/GenBank/DDBJ databases">
        <title>Pseudohoeflea marina sp. nov. a polyhydroxyalcanoate-producing bacterium.</title>
        <authorList>
            <person name="Zheng W."/>
            <person name="Yu S."/>
            <person name="Huang Y."/>
        </authorList>
    </citation>
    <scope>NUCLEOTIDE SEQUENCE</scope>
    <source>
        <strain evidence="11">DP4N28-3</strain>
    </source>
</reference>
<dbReference type="PROSITE" id="PS50928">
    <property type="entry name" value="ABC_TM1"/>
    <property type="match status" value="1"/>
</dbReference>
<organism evidence="11 12">
    <name type="scientific">Pseudohoeflea coraliihabitans</name>
    <dbReference type="NCBI Taxonomy" id="2860393"/>
    <lineage>
        <taxon>Bacteria</taxon>
        <taxon>Pseudomonadati</taxon>
        <taxon>Pseudomonadota</taxon>
        <taxon>Alphaproteobacteria</taxon>
        <taxon>Hyphomicrobiales</taxon>
        <taxon>Rhizobiaceae</taxon>
        <taxon>Pseudohoeflea</taxon>
    </lineage>
</organism>
<evidence type="ECO:0000256" key="5">
    <source>
        <dbReference type="ARBA" id="ARBA00022692"/>
    </source>
</evidence>
<sequence>MLAMALGLVIGTLVGFGRLSPFRAVRFVCAFYVWLIRGIPVLVLLVMFFSGLAAAGFYRFADMTLFGVTLTASFQAAVVGLAVHEGAYMGEIVRNGIQAVGKGQIEAAKSIGMTTLQLTYRITLPQAARVIVPPLGNDFNHMLKTTSLASVIGVREIFLVTESLSATTFKTFELLVAVALAYLMLTTVWNFVQMWIESRLRRHETSDHMQRSTRERLFAAFASNPDGASFRR</sequence>
<evidence type="ECO:0000256" key="8">
    <source>
        <dbReference type="ARBA" id="ARBA00023136"/>
    </source>
</evidence>
<dbReference type="NCBIfam" id="TIGR01726">
    <property type="entry name" value="HEQRo_perm_3TM"/>
    <property type="match status" value="1"/>
</dbReference>
<comment type="subcellular location">
    <subcellularLocation>
        <location evidence="1">Cell inner membrane</location>
        <topology evidence="1">Multi-pass membrane protein</topology>
    </subcellularLocation>
    <subcellularLocation>
        <location evidence="9">Cell membrane</location>
        <topology evidence="9">Multi-pass membrane protein</topology>
    </subcellularLocation>
</comment>
<evidence type="ECO:0000256" key="4">
    <source>
        <dbReference type="ARBA" id="ARBA00022475"/>
    </source>
</evidence>
<comment type="similarity">
    <text evidence="2">Belongs to the binding-protein-dependent transport system permease family. HisMQ subfamily.</text>
</comment>
<dbReference type="Proteomes" id="UP001430804">
    <property type="component" value="Unassembled WGS sequence"/>
</dbReference>
<dbReference type="PANTHER" id="PTHR30614:SF0">
    <property type="entry name" value="L-CYSTINE TRANSPORT SYSTEM PERMEASE PROTEIN TCYL"/>
    <property type="match status" value="1"/>
</dbReference>
<keyword evidence="3 9" id="KW-0813">Transport</keyword>
<dbReference type="CDD" id="cd06261">
    <property type="entry name" value="TM_PBP2"/>
    <property type="match status" value="1"/>
</dbReference>
<evidence type="ECO:0000256" key="1">
    <source>
        <dbReference type="ARBA" id="ARBA00004429"/>
    </source>
</evidence>
<evidence type="ECO:0000256" key="2">
    <source>
        <dbReference type="ARBA" id="ARBA00010072"/>
    </source>
</evidence>
<dbReference type="InterPro" id="IPR010065">
    <property type="entry name" value="AA_ABC_transptr_permease_3TM"/>
</dbReference>
<evidence type="ECO:0000313" key="11">
    <source>
        <dbReference type="EMBL" id="MBW3096458.1"/>
    </source>
</evidence>
<keyword evidence="6" id="KW-0029">Amino-acid transport</keyword>
<feature type="transmembrane region" description="Helical" evidence="9">
    <location>
        <begin position="65"/>
        <end position="83"/>
    </location>
</feature>
<feature type="transmembrane region" description="Helical" evidence="9">
    <location>
        <begin position="174"/>
        <end position="192"/>
    </location>
</feature>
<dbReference type="InterPro" id="IPR000515">
    <property type="entry name" value="MetI-like"/>
</dbReference>
<keyword evidence="12" id="KW-1185">Reference proteome</keyword>
<evidence type="ECO:0000256" key="3">
    <source>
        <dbReference type="ARBA" id="ARBA00022448"/>
    </source>
</evidence>
<feature type="domain" description="ABC transmembrane type-1" evidence="10">
    <location>
        <begin position="1"/>
        <end position="193"/>
    </location>
</feature>
<dbReference type="EMBL" id="JAHWQX010000001">
    <property type="protein sequence ID" value="MBW3096458.1"/>
    <property type="molecule type" value="Genomic_DNA"/>
</dbReference>
<feature type="transmembrane region" description="Helical" evidence="9">
    <location>
        <begin position="34"/>
        <end position="58"/>
    </location>
</feature>
<name>A0ABS6WKI5_9HYPH</name>
<evidence type="ECO:0000256" key="6">
    <source>
        <dbReference type="ARBA" id="ARBA00022970"/>
    </source>
</evidence>
<keyword evidence="5 9" id="KW-0812">Transmembrane</keyword>
<evidence type="ECO:0000256" key="7">
    <source>
        <dbReference type="ARBA" id="ARBA00022989"/>
    </source>
</evidence>
<comment type="caution">
    <text evidence="11">The sequence shown here is derived from an EMBL/GenBank/DDBJ whole genome shotgun (WGS) entry which is preliminary data.</text>
</comment>
<dbReference type="InterPro" id="IPR043429">
    <property type="entry name" value="ArtM/GltK/GlnP/TcyL/YhdX-like"/>
</dbReference>